<protein>
    <recommendedName>
        <fullName evidence="2">SLH domain-containing protein</fullName>
    </recommendedName>
</protein>
<comment type="caution">
    <text evidence="3">The sequence shown here is derived from an EMBL/GenBank/DDBJ whole genome shotgun (WGS) entry which is preliminary data.</text>
</comment>
<sequence length="540" mass="57565">MLRKTLLKKTAQITAVLLLFSALTPILAFAAVHFSSYSYDKVNGKVTATVYSDVYHSGKNMNLRIFKPDGLSLVDSVYKAVYDRVDSVTGVTYFTFNVSVTPAVYDSVYLKAYYELADTGSLLQVNNSNTSNPNPGGGCCGGGGGYPPATGDVLDVPASGEVNADGLKAALAKNTHIQMKLAGDFALLPASALVDAKSKPEAMITLGSANGSYMLPLSALDLEALAASLDIKVSDLKIKVSITKLTGDQETAILEAIKALGGTSASAAVDFKVEAVGKDGKTIAVNLDNAYISRTIPVNKTIDTKKTTGLLFNETTKKLSFVPATFETKDDKTVATLKRQGNSIYTVAEFDKSFNDITTHWSKNDVQLLANKLVVDGVTDTTFQPERNITRAEFAALVVRSLGLDGTTGTANPFNDVNSSAWYASVVATAAQAKIIDGYEDGTFRPNAQITREELSAMVIRALKYAGVNTDITAAQQSELLGKFTDSNRIVWAQQEIAAAIHAGIIDGMTDTTIGSNQQATRAQSATMLKRFLTKAVFIN</sequence>
<evidence type="ECO:0000313" key="4">
    <source>
        <dbReference type="Proteomes" id="UP001519287"/>
    </source>
</evidence>
<evidence type="ECO:0000313" key="3">
    <source>
        <dbReference type="EMBL" id="MBP1991153.1"/>
    </source>
</evidence>
<dbReference type="Pfam" id="PF00395">
    <property type="entry name" value="SLH"/>
    <property type="match status" value="3"/>
</dbReference>
<feature type="domain" description="SLH" evidence="2">
    <location>
        <begin position="410"/>
        <end position="473"/>
    </location>
</feature>
<feature type="domain" description="SLH" evidence="2">
    <location>
        <begin position="349"/>
        <end position="409"/>
    </location>
</feature>
<name>A0ABS4IUG7_9BACL</name>
<evidence type="ECO:0000256" key="1">
    <source>
        <dbReference type="SAM" id="SignalP"/>
    </source>
</evidence>
<reference evidence="3 4" key="1">
    <citation type="submission" date="2021-03" db="EMBL/GenBank/DDBJ databases">
        <title>Genomic Encyclopedia of Type Strains, Phase IV (KMG-IV): sequencing the most valuable type-strain genomes for metagenomic binning, comparative biology and taxonomic classification.</title>
        <authorList>
            <person name="Goeker M."/>
        </authorList>
    </citation>
    <scope>NUCLEOTIDE SEQUENCE [LARGE SCALE GENOMIC DNA]</scope>
    <source>
        <strain evidence="3 4">DSM 26048</strain>
    </source>
</reference>
<proteinExistence type="predicted"/>
<feature type="domain" description="SLH" evidence="2">
    <location>
        <begin position="480"/>
        <end position="540"/>
    </location>
</feature>
<dbReference type="RefSeq" id="WP_209971907.1">
    <property type="nucleotide sequence ID" value="NZ_JAGGLB010000007.1"/>
</dbReference>
<dbReference type="InterPro" id="IPR001119">
    <property type="entry name" value="SLH_dom"/>
</dbReference>
<feature type="signal peptide" evidence="1">
    <location>
        <begin position="1"/>
        <end position="30"/>
    </location>
</feature>
<evidence type="ECO:0000259" key="2">
    <source>
        <dbReference type="PROSITE" id="PS51272"/>
    </source>
</evidence>
<accession>A0ABS4IUG7</accession>
<feature type="chain" id="PRO_5047251415" description="SLH domain-containing protein" evidence="1">
    <location>
        <begin position="31"/>
        <end position="540"/>
    </location>
</feature>
<dbReference type="EMBL" id="JAGGLB010000007">
    <property type="protein sequence ID" value="MBP1991153.1"/>
    <property type="molecule type" value="Genomic_DNA"/>
</dbReference>
<keyword evidence="4" id="KW-1185">Reference proteome</keyword>
<dbReference type="PANTHER" id="PTHR43308">
    <property type="entry name" value="OUTER MEMBRANE PROTEIN ALPHA-RELATED"/>
    <property type="match status" value="1"/>
</dbReference>
<dbReference type="InterPro" id="IPR051465">
    <property type="entry name" value="Cell_Envelope_Struct_Comp"/>
</dbReference>
<dbReference type="PROSITE" id="PS51272">
    <property type="entry name" value="SLH"/>
    <property type="match status" value="3"/>
</dbReference>
<gene>
    <name evidence="3" type="ORF">J2Z66_002760</name>
</gene>
<organism evidence="3 4">
    <name type="scientific">Paenibacillus eucommiae</name>
    <dbReference type="NCBI Taxonomy" id="1355755"/>
    <lineage>
        <taxon>Bacteria</taxon>
        <taxon>Bacillati</taxon>
        <taxon>Bacillota</taxon>
        <taxon>Bacilli</taxon>
        <taxon>Bacillales</taxon>
        <taxon>Paenibacillaceae</taxon>
        <taxon>Paenibacillus</taxon>
    </lineage>
</organism>
<dbReference type="Proteomes" id="UP001519287">
    <property type="component" value="Unassembled WGS sequence"/>
</dbReference>
<keyword evidence="1" id="KW-0732">Signal</keyword>
<dbReference type="PANTHER" id="PTHR43308:SF5">
    <property type="entry name" value="S-LAYER PROTEIN _ PEPTIDOGLYCAN ENDO-BETA-N-ACETYLGLUCOSAMINIDASE"/>
    <property type="match status" value="1"/>
</dbReference>